<evidence type="ECO:0000313" key="10">
    <source>
        <dbReference type="Proteomes" id="UP001209854"/>
    </source>
</evidence>
<proteinExistence type="inferred from homology"/>
<name>A0ABT3N1A3_9GAMM</name>
<dbReference type="RefSeq" id="WP_262565175.1">
    <property type="nucleotide sequence ID" value="NZ_JAPFCC010000001.1"/>
</dbReference>
<dbReference type="InterPro" id="IPR035906">
    <property type="entry name" value="MetI-like_sf"/>
</dbReference>
<dbReference type="InterPro" id="IPR000515">
    <property type="entry name" value="MetI-like"/>
</dbReference>
<evidence type="ECO:0000256" key="5">
    <source>
        <dbReference type="ARBA" id="ARBA00022989"/>
    </source>
</evidence>
<dbReference type="Proteomes" id="UP001209854">
    <property type="component" value="Unassembled WGS sequence"/>
</dbReference>
<keyword evidence="2 7" id="KW-0813">Transport</keyword>
<dbReference type="CDD" id="cd06261">
    <property type="entry name" value="TM_PBP2"/>
    <property type="match status" value="1"/>
</dbReference>
<dbReference type="PANTHER" id="PTHR30193:SF37">
    <property type="entry name" value="INNER MEMBRANE ABC TRANSPORTER PERMEASE PROTEIN YCJO"/>
    <property type="match status" value="1"/>
</dbReference>
<evidence type="ECO:0000256" key="4">
    <source>
        <dbReference type="ARBA" id="ARBA00022692"/>
    </source>
</evidence>
<dbReference type="SUPFAM" id="SSF160964">
    <property type="entry name" value="MalF N-terminal region-like"/>
    <property type="match status" value="1"/>
</dbReference>
<protein>
    <submittedName>
        <fullName evidence="9">Sugar ABC transporter permease</fullName>
    </submittedName>
</protein>
<dbReference type="PANTHER" id="PTHR30193">
    <property type="entry name" value="ABC TRANSPORTER PERMEASE PROTEIN"/>
    <property type="match status" value="1"/>
</dbReference>
<feature type="transmembrane region" description="Helical" evidence="7">
    <location>
        <begin position="274"/>
        <end position="294"/>
    </location>
</feature>
<feature type="transmembrane region" description="Helical" evidence="7">
    <location>
        <begin position="87"/>
        <end position="109"/>
    </location>
</feature>
<keyword evidence="5 7" id="KW-1133">Transmembrane helix</keyword>
<evidence type="ECO:0000256" key="6">
    <source>
        <dbReference type="ARBA" id="ARBA00023136"/>
    </source>
</evidence>
<organism evidence="9 10">
    <name type="scientific">Endozoicomonas gorgoniicola</name>
    <dbReference type="NCBI Taxonomy" id="1234144"/>
    <lineage>
        <taxon>Bacteria</taxon>
        <taxon>Pseudomonadati</taxon>
        <taxon>Pseudomonadota</taxon>
        <taxon>Gammaproteobacteria</taxon>
        <taxon>Oceanospirillales</taxon>
        <taxon>Endozoicomonadaceae</taxon>
        <taxon>Endozoicomonas</taxon>
    </lineage>
</organism>
<comment type="subcellular location">
    <subcellularLocation>
        <location evidence="1 7">Cell membrane</location>
        <topology evidence="1 7">Multi-pass membrane protein</topology>
    </subcellularLocation>
</comment>
<dbReference type="Gene3D" id="1.10.3720.10">
    <property type="entry name" value="MetI-like"/>
    <property type="match status" value="1"/>
</dbReference>
<comment type="caution">
    <text evidence="9">The sequence shown here is derived from an EMBL/GenBank/DDBJ whole genome shotgun (WGS) entry which is preliminary data.</text>
</comment>
<dbReference type="SUPFAM" id="SSF161098">
    <property type="entry name" value="MetI-like"/>
    <property type="match status" value="1"/>
</dbReference>
<dbReference type="EMBL" id="JAPFCC010000001">
    <property type="protein sequence ID" value="MCW7555417.1"/>
    <property type="molecule type" value="Genomic_DNA"/>
</dbReference>
<dbReference type="InterPro" id="IPR051393">
    <property type="entry name" value="ABC_transporter_permease"/>
</dbReference>
<keyword evidence="3" id="KW-1003">Cell membrane</keyword>
<evidence type="ECO:0000256" key="1">
    <source>
        <dbReference type="ARBA" id="ARBA00004651"/>
    </source>
</evidence>
<feature type="transmembrane region" description="Helical" evidence="7">
    <location>
        <begin position="226"/>
        <end position="248"/>
    </location>
</feature>
<sequence length="304" mass="34336">MEACLSQEKETRVSLLSKLKLTNKTAPYYFIAPAVFLFSLFTIYPFLRTITLSFFSYERGQYIFTGLANYSRLFGDEVFYQALSNTFIYLLIQVPLMSMLSLVLAVAMNSRFIKWKSQFRVGYFLPSVTEMVAYSIIFSLFLNDKGLLNYLLSILGIDSVSWLVDPFWAKFSIMLALTWRWTGYNMVIMLAGLQGIPADLYEAAEIDGASKLKQFFYITIPQMKPLILFSMLMSTIGTINLFSEPFILTKGGPGNSTMSLGLYLYNQGFMNLNFGYASAISVVLLILTAVMSYIQVKVGGKDNG</sequence>
<evidence type="ECO:0000259" key="8">
    <source>
        <dbReference type="PROSITE" id="PS50928"/>
    </source>
</evidence>
<comment type="similarity">
    <text evidence="7">Belongs to the binding-protein-dependent transport system permease family.</text>
</comment>
<gene>
    <name evidence="9" type="ORF">NX722_22880</name>
</gene>
<feature type="transmembrane region" description="Helical" evidence="7">
    <location>
        <begin position="28"/>
        <end position="47"/>
    </location>
</feature>
<accession>A0ABT3N1A3</accession>
<keyword evidence="10" id="KW-1185">Reference proteome</keyword>
<evidence type="ECO:0000256" key="3">
    <source>
        <dbReference type="ARBA" id="ARBA00022475"/>
    </source>
</evidence>
<reference evidence="9 10" key="1">
    <citation type="submission" date="2022-10" db="EMBL/GenBank/DDBJ databases">
        <title>High-quality genome sequences of two octocoral-associated bacteria, Endozoicomonas euniceicola EF212 and Endozoicomonas gorgoniicola PS125.</title>
        <authorList>
            <person name="Chiou Y.-J."/>
            <person name="Chen Y.-H."/>
        </authorList>
    </citation>
    <scope>NUCLEOTIDE SEQUENCE [LARGE SCALE GENOMIC DNA]</scope>
    <source>
        <strain evidence="9 10">PS125</strain>
    </source>
</reference>
<keyword evidence="4 7" id="KW-0812">Transmembrane</keyword>
<evidence type="ECO:0000256" key="2">
    <source>
        <dbReference type="ARBA" id="ARBA00022448"/>
    </source>
</evidence>
<feature type="transmembrane region" description="Helical" evidence="7">
    <location>
        <begin position="121"/>
        <end position="141"/>
    </location>
</feature>
<dbReference type="Pfam" id="PF00528">
    <property type="entry name" value="BPD_transp_1"/>
    <property type="match status" value="1"/>
</dbReference>
<evidence type="ECO:0000313" key="9">
    <source>
        <dbReference type="EMBL" id="MCW7555417.1"/>
    </source>
</evidence>
<keyword evidence="6 7" id="KW-0472">Membrane</keyword>
<evidence type="ECO:0000256" key="7">
    <source>
        <dbReference type="RuleBase" id="RU363032"/>
    </source>
</evidence>
<dbReference type="PROSITE" id="PS50928">
    <property type="entry name" value="ABC_TM1"/>
    <property type="match status" value="1"/>
</dbReference>
<feature type="domain" description="ABC transmembrane type-1" evidence="8">
    <location>
        <begin position="83"/>
        <end position="295"/>
    </location>
</feature>